<keyword evidence="1" id="KW-1133">Transmembrane helix</keyword>
<dbReference type="InterPro" id="IPR012373">
    <property type="entry name" value="Ferrdict_sens_TM"/>
</dbReference>
<evidence type="ECO:0000313" key="5">
    <source>
        <dbReference type="Proteomes" id="UP001589774"/>
    </source>
</evidence>
<reference evidence="4 5" key="1">
    <citation type="submission" date="2024-09" db="EMBL/GenBank/DDBJ databases">
        <authorList>
            <person name="Sun Q."/>
            <person name="Mori K."/>
        </authorList>
    </citation>
    <scope>NUCLEOTIDE SEQUENCE [LARGE SCALE GENOMIC DNA]</scope>
    <source>
        <strain evidence="4 5">CCM 7765</strain>
    </source>
</reference>
<protein>
    <submittedName>
        <fullName evidence="4">FecR family protein</fullName>
    </submittedName>
</protein>
<dbReference type="EMBL" id="JBHLWO010000002">
    <property type="protein sequence ID" value="MFC0320101.1"/>
    <property type="molecule type" value="Genomic_DNA"/>
</dbReference>
<dbReference type="RefSeq" id="WP_130855313.1">
    <property type="nucleotide sequence ID" value="NZ_JBHLWO010000002.1"/>
</dbReference>
<keyword evidence="1" id="KW-0472">Membrane</keyword>
<gene>
    <name evidence="4" type="ORF">ACFFI0_17385</name>
</gene>
<comment type="caution">
    <text evidence="4">The sequence shown here is derived from an EMBL/GenBank/DDBJ whole genome shotgun (WGS) entry which is preliminary data.</text>
</comment>
<feature type="transmembrane region" description="Helical" evidence="1">
    <location>
        <begin position="73"/>
        <end position="93"/>
    </location>
</feature>
<dbReference type="Pfam" id="PF04773">
    <property type="entry name" value="FecR"/>
    <property type="match status" value="1"/>
</dbReference>
<name>A0ABV6HMH5_9SPHI</name>
<keyword evidence="5" id="KW-1185">Reference proteome</keyword>
<dbReference type="Pfam" id="PF16344">
    <property type="entry name" value="FecR_C"/>
    <property type="match status" value="1"/>
</dbReference>
<evidence type="ECO:0000259" key="3">
    <source>
        <dbReference type="Pfam" id="PF16344"/>
    </source>
</evidence>
<dbReference type="PANTHER" id="PTHR30273">
    <property type="entry name" value="PERIPLASMIC SIGNAL SENSOR AND SIGMA FACTOR ACTIVATOR FECR-RELATED"/>
    <property type="match status" value="1"/>
</dbReference>
<dbReference type="Proteomes" id="UP001589774">
    <property type="component" value="Unassembled WGS sequence"/>
</dbReference>
<proteinExistence type="predicted"/>
<evidence type="ECO:0000313" key="4">
    <source>
        <dbReference type="EMBL" id="MFC0320101.1"/>
    </source>
</evidence>
<keyword evidence="1" id="KW-0812">Transmembrane</keyword>
<dbReference type="Gene3D" id="3.55.50.30">
    <property type="match status" value="1"/>
</dbReference>
<feature type="domain" description="FecR protein" evidence="2">
    <location>
        <begin position="171"/>
        <end position="265"/>
    </location>
</feature>
<dbReference type="InterPro" id="IPR032508">
    <property type="entry name" value="FecR_C"/>
</dbReference>
<evidence type="ECO:0000256" key="1">
    <source>
        <dbReference type="SAM" id="Phobius"/>
    </source>
</evidence>
<feature type="domain" description="Protein FecR C-terminal" evidence="3">
    <location>
        <begin position="308"/>
        <end position="372"/>
    </location>
</feature>
<accession>A0ABV6HMH5</accession>
<dbReference type="Gene3D" id="2.60.120.1440">
    <property type="match status" value="1"/>
</dbReference>
<dbReference type="InterPro" id="IPR006860">
    <property type="entry name" value="FecR"/>
</dbReference>
<sequence>MTEEEIKILLERYAKDRCTPDEKKWVEAWLRHVEEQSDWSWSNREHLAEVKQRIAGKIEQSVSLRLRRRVPAYYRFAAIAACFLAVVTGIVFWQKAEQPQLQADHIIALPEQVDGARLTMSDGTEIDLGSLKGGGVSQTEAGIIKKGMDNSISYAYRSETEDRASEEKWNTLRIPPGASYHLLLPDGSKVWLNACSELSFPSAFGRASRKVILRGEAYFEVKQQAQQPFFVEANGTMIAVMGTAFNVSAYPDEKEVLTTLTDGAVAVSLAKQRVVLEPGEQARADRGGSHLSKSKIDPEIFVAWKNDYFVFDDLDIKSIMYQIARWYNTEVVFQGTIPTKKFGGTFSRTKPIEELLSHLERLGGLRFKLENGSYFKKGRRIVVMP</sequence>
<organism evidence="4 5">
    <name type="scientific">Olivibacter oleidegradans</name>
    <dbReference type="NCBI Taxonomy" id="760123"/>
    <lineage>
        <taxon>Bacteria</taxon>
        <taxon>Pseudomonadati</taxon>
        <taxon>Bacteroidota</taxon>
        <taxon>Sphingobacteriia</taxon>
        <taxon>Sphingobacteriales</taxon>
        <taxon>Sphingobacteriaceae</taxon>
        <taxon>Olivibacter</taxon>
    </lineage>
</organism>
<dbReference type="PIRSF" id="PIRSF018266">
    <property type="entry name" value="FecR"/>
    <property type="match status" value="1"/>
</dbReference>
<evidence type="ECO:0000259" key="2">
    <source>
        <dbReference type="Pfam" id="PF04773"/>
    </source>
</evidence>
<dbReference type="PANTHER" id="PTHR30273:SF2">
    <property type="entry name" value="PROTEIN FECR"/>
    <property type="match status" value="1"/>
</dbReference>